<evidence type="ECO:0000256" key="2">
    <source>
        <dbReference type="SAM" id="MobiDB-lite"/>
    </source>
</evidence>
<feature type="coiled-coil region" evidence="1">
    <location>
        <begin position="58"/>
        <end position="120"/>
    </location>
</feature>
<name>A0A8J2VKA5_9RHOB</name>
<dbReference type="RefSeq" id="WP_188407747.1">
    <property type="nucleotide sequence ID" value="NZ_BMCP01000001.1"/>
</dbReference>
<dbReference type="AlphaFoldDB" id="A0A8J2VKA5"/>
<reference evidence="3" key="1">
    <citation type="journal article" date="2014" name="Int. J. Syst. Evol. Microbiol.">
        <title>Complete genome sequence of Corynebacterium casei LMG S-19264T (=DSM 44701T), isolated from a smear-ripened cheese.</title>
        <authorList>
            <consortium name="US DOE Joint Genome Institute (JGI-PGF)"/>
            <person name="Walter F."/>
            <person name="Albersmeier A."/>
            <person name="Kalinowski J."/>
            <person name="Ruckert C."/>
        </authorList>
    </citation>
    <scope>NUCLEOTIDE SEQUENCE</scope>
    <source>
        <strain evidence="3">CCM 7684</strain>
    </source>
</reference>
<evidence type="ECO:0000256" key="1">
    <source>
        <dbReference type="SAM" id="Coils"/>
    </source>
</evidence>
<evidence type="ECO:0000313" key="3">
    <source>
        <dbReference type="EMBL" id="GGE27835.1"/>
    </source>
</evidence>
<feature type="region of interest" description="Disordered" evidence="2">
    <location>
        <begin position="1"/>
        <end position="26"/>
    </location>
</feature>
<dbReference type="Proteomes" id="UP000602745">
    <property type="component" value="Unassembled WGS sequence"/>
</dbReference>
<comment type="caution">
    <text evidence="3">The sequence shown here is derived from an EMBL/GenBank/DDBJ whole genome shotgun (WGS) entry which is preliminary data.</text>
</comment>
<keyword evidence="1" id="KW-0175">Coiled coil</keyword>
<dbReference type="EMBL" id="BMCP01000001">
    <property type="protein sequence ID" value="GGE27835.1"/>
    <property type="molecule type" value="Genomic_DNA"/>
</dbReference>
<accession>A0A8J2VKA5</accession>
<protein>
    <submittedName>
        <fullName evidence="3">Uncharacterized protein</fullName>
    </submittedName>
</protein>
<proteinExistence type="predicted"/>
<keyword evidence="4" id="KW-1185">Reference proteome</keyword>
<gene>
    <name evidence="3" type="ORF">GCM10007276_01280</name>
</gene>
<evidence type="ECO:0000313" key="4">
    <source>
        <dbReference type="Proteomes" id="UP000602745"/>
    </source>
</evidence>
<reference evidence="3" key="2">
    <citation type="submission" date="2020-09" db="EMBL/GenBank/DDBJ databases">
        <authorList>
            <person name="Sun Q."/>
            <person name="Sedlacek I."/>
        </authorList>
    </citation>
    <scope>NUCLEOTIDE SEQUENCE</scope>
    <source>
        <strain evidence="3">CCM 7684</strain>
    </source>
</reference>
<sequence length="143" mass="16153">MFDESQSWKDIEERLNPKEEKSAFDAESFEKMSNIIKLTLSPSGGETPLAKLDLPGVLEMARASASRLRENKVILEERELKTQEFIRRTTAELHAAQQRIAEAEARIAAAESREGMAEARIVSAESWITHINDTLTECFACER</sequence>
<organism evidence="3 4">
    <name type="scientific">Agaricicola taiwanensis</name>
    <dbReference type="NCBI Taxonomy" id="591372"/>
    <lineage>
        <taxon>Bacteria</taxon>
        <taxon>Pseudomonadati</taxon>
        <taxon>Pseudomonadota</taxon>
        <taxon>Alphaproteobacteria</taxon>
        <taxon>Rhodobacterales</taxon>
        <taxon>Paracoccaceae</taxon>
        <taxon>Agaricicola</taxon>
    </lineage>
</organism>